<comment type="caution">
    <text evidence="1">The sequence shown here is derived from an EMBL/GenBank/DDBJ whole genome shotgun (WGS) entry which is preliminary data.</text>
</comment>
<reference evidence="1" key="1">
    <citation type="submission" date="2021-06" db="EMBL/GenBank/DDBJ databases">
        <title>Parelaphostrongylus tenuis whole genome reference sequence.</title>
        <authorList>
            <person name="Garwood T.J."/>
            <person name="Larsen P.A."/>
            <person name="Fountain-Jones N.M."/>
            <person name="Garbe J.R."/>
            <person name="Macchietto M.G."/>
            <person name="Kania S.A."/>
            <person name="Gerhold R.W."/>
            <person name="Richards J.E."/>
            <person name="Wolf T.M."/>
        </authorList>
    </citation>
    <scope>NUCLEOTIDE SEQUENCE</scope>
    <source>
        <strain evidence="1">MNPRO001-30</strain>
        <tissue evidence="1">Meninges</tissue>
    </source>
</reference>
<keyword evidence="2" id="KW-1185">Reference proteome</keyword>
<gene>
    <name evidence="1" type="ORF">KIN20_034994</name>
</gene>
<protein>
    <submittedName>
        <fullName evidence="1">Uncharacterized protein</fullName>
    </submittedName>
</protein>
<name>A0AAD5RB14_PARTN</name>
<evidence type="ECO:0000313" key="1">
    <source>
        <dbReference type="EMBL" id="KAJ1372750.1"/>
    </source>
</evidence>
<evidence type="ECO:0000313" key="2">
    <source>
        <dbReference type="Proteomes" id="UP001196413"/>
    </source>
</evidence>
<dbReference type="AlphaFoldDB" id="A0AAD5RB14"/>
<organism evidence="1 2">
    <name type="scientific">Parelaphostrongylus tenuis</name>
    <name type="common">Meningeal worm</name>
    <dbReference type="NCBI Taxonomy" id="148309"/>
    <lineage>
        <taxon>Eukaryota</taxon>
        <taxon>Metazoa</taxon>
        <taxon>Ecdysozoa</taxon>
        <taxon>Nematoda</taxon>
        <taxon>Chromadorea</taxon>
        <taxon>Rhabditida</taxon>
        <taxon>Rhabditina</taxon>
        <taxon>Rhabditomorpha</taxon>
        <taxon>Strongyloidea</taxon>
        <taxon>Metastrongylidae</taxon>
        <taxon>Parelaphostrongylus</taxon>
    </lineage>
</organism>
<accession>A0AAD5RB14</accession>
<sequence>MAKQCLEMALDEKGCSLRRGEKEKGKDVAGLISRLRSTKSPNVRGLKTKDSLSIRIKHCFEMLLQGVKESIFDGVILGLYGGRCLAFQLSSKKCDGSILQCEMVGQCTGNALRHHLAVTHFI</sequence>
<proteinExistence type="predicted"/>
<dbReference type="Proteomes" id="UP001196413">
    <property type="component" value="Unassembled WGS sequence"/>
</dbReference>
<dbReference type="EMBL" id="JAHQIW010007180">
    <property type="protein sequence ID" value="KAJ1372750.1"/>
    <property type="molecule type" value="Genomic_DNA"/>
</dbReference>